<dbReference type="RefSeq" id="WP_254577712.1">
    <property type="nucleotide sequence ID" value="NZ_CP100595.1"/>
</dbReference>
<accession>A0ABY5E9Z5</accession>
<dbReference type="Pfam" id="PF00881">
    <property type="entry name" value="Nitroreductase"/>
    <property type="match status" value="1"/>
</dbReference>
<dbReference type="Gene3D" id="3.40.109.10">
    <property type="entry name" value="NADH Oxidase"/>
    <property type="match status" value="2"/>
</dbReference>
<dbReference type="NCBIfam" id="TIGR03605">
    <property type="entry name" value="antibiot_sagB"/>
    <property type="match status" value="1"/>
</dbReference>
<dbReference type="CDD" id="cd02142">
    <property type="entry name" value="McbC_SagB-like_oxidoreductase"/>
    <property type="match status" value="1"/>
</dbReference>
<dbReference type="PANTHER" id="PTHR42741:SF3">
    <property type="entry name" value="NITROREDUCTASE FAMILY PROTEIN"/>
    <property type="match status" value="1"/>
</dbReference>
<dbReference type="InterPro" id="IPR029479">
    <property type="entry name" value="Nitroreductase"/>
</dbReference>
<dbReference type="InterPro" id="IPR020051">
    <property type="entry name" value="SagB-type_dehydrogenase"/>
</dbReference>
<dbReference type="Proteomes" id="UP001060012">
    <property type="component" value="Chromosome"/>
</dbReference>
<evidence type="ECO:0000259" key="1">
    <source>
        <dbReference type="Pfam" id="PF00881"/>
    </source>
</evidence>
<proteinExistence type="predicted"/>
<dbReference type="SUPFAM" id="SSF55469">
    <property type="entry name" value="FMN-dependent nitroreductase-like"/>
    <property type="match status" value="1"/>
</dbReference>
<feature type="domain" description="Nitroreductase" evidence="1">
    <location>
        <begin position="287"/>
        <end position="422"/>
    </location>
</feature>
<evidence type="ECO:0000313" key="2">
    <source>
        <dbReference type="EMBL" id="UTJ07538.1"/>
    </source>
</evidence>
<gene>
    <name evidence="2" type="ORF">NJU99_05420</name>
</gene>
<dbReference type="InterPro" id="IPR000415">
    <property type="entry name" value="Nitroreductase-like"/>
</dbReference>
<organism evidence="2 3">
    <name type="scientific">Arcobacter roscoffensis</name>
    <dbReference type="NCBI Taxonomy" id="2961520"/>
    <lineage>
        <taxon>Bacteria</taxon>
        <taxon>Pseudomonadati</taxon>
        <taxon>Campylobacterota</taxon>
        <taxon>Epsilonproteobacteria</taxon>
        <taxon>Campylobacterales</taxon>
        <taxon>Arcobacteraceae</taxon>
        <taxon>Arcobacter</taxon>
    </lineage>
</organism>
<reference evidence="2" key="1">
    <citation type="submission" date="2022-07" db="EMBL/GenBank/DDBJ databases">
        <title>Arcobacter roscoffensis sp. nov., a marine bacterium isolated from coastal seawater collected from Roscoff, France.</title>
        <authorList>
            <person name="Pascual J."/>
            <person name="Lepeaux C."/>
            <person name="Methner A."/>
            <person name="Overmann J."/>
        </authorList>
    </citation>
    <scope>NUCLEOTIDE SEQUENCE</scope>
    <source>
        <strain evidence="2">ARW1-2F2</strain>
    </source>
</reference>
<name>A0ABY5E9Z5_9BACT</name>
<sequence length="436" mass="50714">MKQFYDFFKYHQETKHSYHSVRVFPNRLDWNNQPSTLKNYPQNYKRIDLNTNLDNHNFLYLIAGVNAKKVYPTVEYYLRVNPSAGALYPNEIYFQVRNEDGFEDGIYHFEISSSNATLLYKLKEDEGIEGNLELEGSYDGFIFFISSVYYRSSWKYKNRAFRYCLLDAGHILGSIEASSYLFDKEFSIIYDFNREKLNKLFAFDEKEFFNSLVLCAKKTNASKNPILLDLPTVDGLKVEQNSKEEIFEKNELIENAYLLSSKINNKIVQLHKANFVYNKELFKETIFKRRSIRGFSNKSISKVEYESILNVLNQAITSDCDEQIDIYYVVNRVENMPIGLYKNGKLIKEGDFKSKAGYLCLEQDLGSSSAVTFYLTSKDKNYQALYQKAGIIGHRLYLASNYMQIGCSGIGAYYDDEVCEFIDEYCMVLYSLAIGN</sequence>
<keyword evidence="3" id="KW-1185">Reference proteome</keyword>
<dbReference type="EMBL" id="CP100595">
    <property type="protein sequence ID" value="UTJ07538.1"/>
    <property type="molecule type" value="Genomic_DNA"/>
</dbReference>
<protein>
    <submittedName>
        <fullName evidence="2">SagB family peptide dehydrogenase</fullName>
    </submittedName>
</protein>
<evidence type="ECO:0000313" key="3">
    <source>
        <dbReference type="Proteomes" id="UP001060012"/>
    </source>
</evidence>
<dbReference type="PANTHER" id="PTHR42741">
    <property type="entry name" value="NITROREDUCTASE FAMILY PROTEIN"/>
    <property type="match status" value="1"/>
</dbReference>